<dbReference type="OrthoDB" id="6132182at2759"/>
<dbReference type="SUPFAM" id="SSF48056">
    <property type="entry name" value="Di-copper centre-containing domain"/>
    <property type="match status" value="1"/>
</dbReference>
<dbReference type="HOGENOM" id="CLU_035914_1_2_1"/>
<evidence type="ECO:0000313" key="6">
    <source>
        <dbReference type="Proteomes" id="UP000016933"/>
    </source>
</evidence>
<dbReference type="PROSITE" id="PS00497">
    <property type="entry name" value="TYROSINASE_1"/>
    <property type="match status" value="1"/>
</dbReference>
<gene>
    <name evidence="5" type="ORF">DOTSEDRAFT_72666</name>
</gene>
<organism evidence="5 6">
    <name type="scientific">Dothistroma septosporum (strain NZE10 / CBS 128990)</name>
    <name type="common">Red band needle blight fungus</name>
    <name type="synonym">Mycosphaerella pini</name>
    <dbReference type="NCBI Taxonomy" id="675120"/>
    <lineage>
        <taxon>Eukaryota</taxon>
        <taxon>Fungi</taxon>
        <taxon>Dikarya</taxon>
        <taxon>Ascomycota</taxon>
        <taxon>Pezizomycotina</taxon>
        <taxon>Dothideomycetes</taxon>
        <taxon>Dothideomycetidae</taxon>
        <taxon>Mycosphaerellales</taxon>
        <taxon>Mycosphaerellaceae</taxon>
        <taxon>Dothistroma</taxon>
    </lineage>
</organism>
<dbReference type="Proteomes" id="UP000016933">
    <property type="component" value="Unassembled WGS sequence"/>
</dbReference>
<evidence type="ECO:0000256" key="1">
    <source>
        <dbReference type="ARBA" id="ARBA00022723"/>
    </source>
</evidence>
<dbReference type="Pfam" id="PF00264">
    <property type="entry name" value="Tyrosinase"/>
    <property type="match status" value="1"/>
</dbReference>
<evidence type="ECO:0000256" key="2">
    <source>
        <dbReference type="SAM" id="Phobius"/>
    </source>
</evidence>
<dbReference type="InterPro" id="IPR008922">
    <property type="entry name" value="Di-copper_centre_dom_sf"/>
</dbReference>
<evidence type="ECO:0000259" key="3">
    <source>
        <dbReference type="PROSITE" id="PS00497"/>
    </source>
</evidence>
<evidence type="ECO:0000259" key="4">
    <source>
        <dbReference type="PROSITE" id="PS00498"/>
    </source>
</evidence>
<dbReference type="AlphaFoldDB" id="M2YMY9"/>
<reference evidence="6" key="1">
    <citation type="journal article" date="2012" name="PLoS Genet.">
        <title>The genomes of the fungal plant pathogens Cladosporium fulvum and Dothistroma septosporum reveal adaptation to different hosts and lifestyles but also signatures of common ancestry.</title>
        <authorList>
            <person name="de Wit P.J.G.M."/>
            <person name="van der Burgt A."/>
            <person name="Oekmen B."/>
            <person name="Stergiopoulos I."/>
            <person name="Abd-Elsalam K.A."/>
            <person name="Aerts A.L."/>
            <person name="Bahkali A.H."/>
            <person name="Beenen H.G."/>
            <person name="Chettri P."/>
            <person name="Cox M.P."/>
            <person name="Datema E."/>
            <person name="de Vries R.P."/>
            <person name="Dhillon B."/>
            <person name="Ganley A.R."/>
            <person name="Griffiths S.A."/>
            <person name="Guo Y."/>
            <person name="Hamelin R.C."/>
            <person name="Henrissat B."/>
            <person name="Kabir M.S."/>
            <person name="Jashni M.K."/>
            <person name="Kema G."/>
            <person name="Klaubauf S."/>
            <person name="Lapidus A."/>
            <person name="Levasseur A."/>
            <person name="Lindquist E."/>
            <person name="Mehrabi R."/>
            <person name="Ohm R.A."/>
            <person name="Owen T.J."/>
            <person name="Salamov A."/>
            <person name="Schwelm A."/>
            <person name="Schijlen E."/>
            <person name="Sun H."/>
            <person name="van den Burg H.A."/>
            <person name="van Ham R.C.H.J."/>
            <person name="Zhang S."/>
            <person name="Goodwin S.B."/>
            <person name="Grigoriev I.V."/>
            <person name="Collemare J."/>
            <person name="Bradshaw R.E."/>
        </authorList>
    </citation>
    <scope>NUCLEOTIDE SEQUENCE [LARGE SCALE GENOMIC DNA]</scope>
    <source>
        <strain evidence="6">NZE10 / CBS 128990</strain>
    </source>
</reference>
<keyword evidence="6" id="KW-1185">Reference proteome</keyword>
<dbReference type="PANTHER" id="PTHR11474:SF127">
    <property type="entry name" value="TYROSINASE COPPER-BINDING DOMAIN-CONTAINING PROTEIN"/>
    <property type="match status" value="1"/>
</dbReference>
<keyword evidence="2" id="KW-0812">Transmembrane</keyword>
<dbReference type="PANTHER" id="PTHR11474">
    <property type="entry name" value="TYROSINASE FAMILY MEMBER"/>
    <property type="match status" value="1"/>
</dbReference>
<sequence length="373" mass="42400">MMWPFKKRHEYQAVSLEDASPISEPDSEDSNITPHKRVAKGHIAGYVTGVVASVTVAIIAVILIFAIFRTLFASKAIANEIDDGKCRRRREWRTLSKAQQQDYIFAVLCLKNTKSPFLARNGTTAYDDFPWVHSHVGYSTHHSAAFLPWHRYFLIIYETALRETCGYDQGLVYWDWTLDYGALEKSPVFDAKTGFGGDGEVGGHITVGRTGRCVVDGPFAHTKLSYYDIKFAPHCLSRGFRNSAGELGHIDAQDVSPQSVEEVLSAETYDKFVELMEGRLHDVIPLGIAGDFETFTAPYDPLFFLHHTQLDRLWWLWQQRSPERILWAYGGHKQSHSMELASLDDELEYRGLTDDVKVKDVMDTEAGQLCYRY</sequence>
<dbReference type="OMA" id="CLSRDFF"/>
<dbReference type="PROSITE" id="PS00498">
    <property type="entry name" value="TYROSINASE_2"/>
    <property type="match status" value="1"/>
</dbReference>
<evidence type="ECO:0000313" key="5">
    <source>
        <dbReference type="EMBL" id="EME43326.1"/>
    </source>
</evidence>
<name>M2YMY9_DOTSN</name>
<protein>
    <recommendedName>
        <fullName evidence="3 4">Tyrosinase copper-binding domain-containing protein</fullName>
    </recommendedName>
</protein>
<dbReference type="PRINTS" id="PR00092">
    <property type="entry name" value="TYROSINASE"/>
</dbReference>
<dbReference type="eggNOG" id="ENOG502S31Y">
    <property type="taxonomic scope" value="Eukaryota"/>
</dbReference>
<dbReference type="STRING" id="675120.M2YMY9"/>
<keyword evidence="1" id="KW-0479">Metal-binding</keyword>
<reference evidence="5 6" key="2">
    <citation type="journal article" date="2012" name="PLoS Pathog.">
        <title>Diverse lifestyles and strategies of plant pathogenesis encoded in the genomes of eighteen Dothideomycetes fungi.</title>
        <authorList>
            <person name="Ohm R.A."/>
            <person name="Feau N."/>
            <person name="Henrissat B."/>
            <person name="Schoch C.L."/>
            <person name="Horwitz B.A."/>
            <person name="Barry K.W."/>
            <person name="Condon B.J."/>
            <person name="Copeland A.C."/>
            <person name="Dhillon B."/>
            <person name="Glaser F."/>
            <person name="Hesse C.N."/>
            <person name="Kosti I."/>
            <person name="LaButti K."/>
            <person name="Lindquist E.A."/>
            <person name="Lucas S."/>
            <person name="Salamov A.A."/>
            <person name="Bradshaw R.E."/>
            <person name="Ciuffetti L."/>
            <person name="Hamelin R.C."/>
            <person name="Kema G.H.J."/>
            <person name="Lawrence C."/>
            <person name="Scott J.A."/>
            <person name="Spatafora J.W."/>
            <person name="Turgeon B.G."/>
            <person name="de Wit P.J.G.M."/>
            <person name="Zhong S."/>
            <person name="Goodwin S.B."/>
            <person name="Grigoriev I.V."/>
        </authorList>
    </citation>
    <scope>NUCLEOTIDE SEQUENCE [LARGE SCALE GENOMIC DNA]</scope>
    <source>
        <strain evidence="6">NZE10 / CBS 128990</strain>
    </source>
</reference>
<feature type="domain" description="Tyrosinase copper-binding" evidence="4">
    <location>
        <begin position="300"/>
        <end position="311"/>
    </location>
</feature>
<proteinExistence type="predicted"/>
<feature type="domain" description="Tyrosinase copper-binding" evidence="3">
    <location>
        <begin position="141"/>
        <end position="158"/>
    </location>
</feature>
<accession>M2YMY9</accession>
<keyword evidence="2" id="KW-0472">Membrane</keyword>
<dbReference type="EMBL" id="KB446540">
    <property type="protein sequence ID" value="EME43326.1"/>
    <property type="molecule type" value="Genomic_DNA"/>
</dbReference>
<keyword evidence="2" id="KW-1133">Transmembrane helix</keyword>
<dbReference type="Gene3D" id="1.10.1280.10">
    <property type="entry name" value="Di-copper center containing domain from catechol oxidase"/>
    <property type="match status" value="1"/>
</dbReference>
<dbReference type="GO" id="GO:0016491">
    <property type="term" value="F:oxidoreductase activity"/>
    <property type="evidence" value="ECO:0007669"/>
    <property type="project" value="InterPro"/>
</dbReference>
<dbReference type="InterPro" id="IPR002227">
    <property type="entry name" value="Tyrosinase_Cu-bd"/>
</dbReference>
<dbReference type="InterPro" id="IPR050316">
    <property type="entry name" value="Tyrosinase/Hemocyanin"/>
</dbReference>
<dbReference type="GO" id="GO:0046872">
    <property type="term" value="F:metal ion binding"/>
    <property type="evidence" value="ECO:0007669"/>
    <property type="project" value="UniProtKB-KW"/>
</dbReference>
<feature type="transmembrane region" description="Helical" evidence="2">
    <location>
        <begin position="43"/>
        <end position="68"/>
    </location>
</feature>